<dbReference type="GO" id="GO:0000030">
    <property type="term" value="F:mannosyltransferase activity"/>
    <property type="evidence" value="ECO:0007669"/>
    <property type="project" value="TreeGrafter"/>
</dbReference>
<keyword evidence="8 11" id="KW-1133">Transmembrane helix</keyword>
<evidence type="ECO:0000256" key="2">
    <source>
        <dbReference type="ARBA" id="ARBA00004687"/>
    </source>
</evidence>
<evidence type="ECO:0000256" key="3">
    <source>
        <dbReference type="ARBA" id="ARBA00010345"/>
    </source>
</evidence>
<keyword evidence="9 11" id="KW-0472">Membrane</keyword>
<protein>
    <recommendedName>
        <fullName evidence="4 11">Protein PBN1</fullName>
    </recommendedName>
</protein>
<evidence type="ECO:0000256" key="8">
    <source>
        <dbReference type="ARBA" id="ARBA00022989"/>
    </source>
</evidence>
<evidence type="ECO:0000256" key="7">
    <source>
        <dbReference type="ARBA" id="ARBA00022824"/>
    </source>
</evidence>
<dbReference type="GO" id="GO:0005789">
    <property type="term" value="C:endoplasmic reticulum membrane"/>
    <property type="evidence" value="ECO:0007669"/>
    <property type="project" value="UniProtKB-SubCell"/>
</dbReference>
<dbReference type="InterPro" id="IPR042322">
    <property type="entry name" value="Pbn1"/>
</dbReference>
<dbReference type="PANTHER" id="PTHR28533:SF1">
    <property type="entry name" value="PROTEIN PBN1"/>
    <property type="match status" value="1"/>
</dbReference>
<comment type="subcellular location">
    <subcellularLocation>
        <location evidence="11">Endoplasmic reticulum membrane</location>
        <topology evidence="11">Single-pass membrane protein</topology>
    </subcellularLocation>
    <subcellularLocation>
        <location evidence="1">Endoplasmic reticulum membrane</location>
        <topology evidence="1">Single-pass type III membrane protein</topology>
    </subcellularLocation>
</comment>
<dbReference type="AlphaFoldDB" id="A0A420HEU3"/>
<evidence type="ECO:0000313" key="13">
    <source>
        <dbReference type="Proteomes" id="UP000286134"/>
    </source>
</evidence>
<keyword evidence="13" id="KW-1185">Reference proteome</keyword>
<evidence type="ECO:0000256" key="11">
    <source>
        <dbReference type="RuleBase" id="RU366056"/>
    </source>
</evidence>
<keyword evidence="10" id="KW-0325">Glycoprotein</keyword>
<dbReference type="OrthoDB" id="5546453at2759"/>
<dbReference type="EMBL" id="MCFK01008531">
    <property type="protein sequence ID" value="RKF55970.1"/>
    <property type="molecule type" value="Genomic_DNA"/>
</dbReference>
<dbReference type="UniPathway" id="UPA00196"/>
<evidence type="ECO:0000256" key="6">
    <source>
        <dbReference type="ARBA" id="ARBA00022692"/>
    </source>
</evidence>
<evidence type="ECO:0000256" key="9">
    <source>
        <dbReference type="ARBA" id="ARBA00023136"/>
    </source>
</evidence>
<keyword evidence="7 11" id="KW-0256">Endoplasmic reticulum</keyword>
<sequence length="508" mass="57987">MRHRITHIFDSIESIDLNSLAITRNSISTRNPIKSAKEEKITFNIDELPLELFRLVAVSQELHVRWVTEKSYKKTRPFTSILSPGLHVFYTPKRGSKSLASLCSLLKKAFGGIDCVHPGHSFTALPANQFFNHTSYQYYTLMPSISNFTDYLRYTACSQFPIDLSQRCAKQVADFTTAAYIDVCFTKSNSLIISSFRPVDTQLFSASIPKDISLKTRYEIGLLAPEPLQESETLSYEGFLFVAGEDSKPKPTRLSFQSRHRYSKVNFQSNFLKPSGIHPSLEIKVSDVAHPIQNQECGLFVYLTFPRNIFLDKYQFLDALFLADKNISSLAFIHDTVDLEAPEYTIESWGSSALIKLATPVSKPSPNFEWTAHIPTHLRYLLPASNSSGFREIEMPYPVVFWACTPEEHVDLSNNPFDRTRLGYDHFFDPITVFYHLNPNSSREDGRLINRLQVPVLNLDQTSWVESLTLWAIGFGFIWVCWCLLKVAMRTGYMSGKEKAYNKKKKAL</sequence>
<evidence type="ECO:0000256" key="5">
    <source>
        <dbReference type="ARBA" id="ARBA00022502"/>
    </source>
</evidence>
<dbReference type="SMART" id="SM00780">
    <property type="entry name" value="PIG-X"/>
    <property type="match status" value="1"/>
</dbReference>
<dbReference type="GO" id="GO:0006506">
    <property type="term" value="P:GPI anchor biosynthetic process"/>
    <property type="evidence" value="ECO:0007669"/>
    <property type="project" value="UniProtKB-UniPathway"/>
</dbReference>
<comment type="caution">
    <text evidence="12">The sequence shown here is derived from an EMBL/GenBank/DDBJ whole genome shotgun (WGS) entry which is preliminary data.</text>
</comment>
<feature type="transmembrane region" description="Helical" evidence="11">
    <location>
        <begin position="468"/>
        <end position="489"/>
    </location>
</feature>
<dbReference type="GO" id="GO:1990529">
    <property type="term" value="C:glycosylphosphatidylinositol-mannosyltransferase I complex"/>
    <property type="evidence" value="ECO:0007669"/>
    <property type="project" value="TreeGrafter"/>
</dbReference>
<evidence type="ECO:0000256" key="4">
    <source>
        <dbReference type="ARBA" id="ARBA00020410"/>
    </source>
</evidence>
<dbReference type="STRING" id="212602.A0A420HEU3"/>
<evidence type="ECO:0000256" key="10">
    <source>
        <dbReference type="ARBA" id="ARBA00023180"/>
    </source>
</evidence>
<keyword evidence="6 11" id="KW-0812">Transmembrane</keyword>
<keyword evidence="5 11" id="KW-0337">GPI-anchor biosynthesis</keyword>
<organism evidence="12 13">
    <name type="scientific">Erysiphe neolycopersici</name>
    <dbReference type="NCBI Taxonomy" id="212602"/>
    <lineage>
        <taxon>Eukaryota</taxon>
        <taxon>Fungi</taxon>
        <taxon>Dikarya</taxon>
        <taxon>Ascomycota</taxon>
        <taxon>Pezizomycotina</taxon>
        <taxon>Leotiomycetes</taxon>
        <taxon>Erysiphales</taxon>
        <taxon>Erysiphaceae</taxon>
        <taxon>Erysiphe</taxon>
    </lineage>
</organism>
<dbReference type="PANTHER" id="PTHR28533">
    <property type="entry name" value="PROTEIN PBN1"/>
    <property type="match status" value="1"/>
</dbReference>
<dbReference type="Proteomes" id="UP000286134">
    <property type="component" value="Unassembled WGS sequence"/>
</dbReference>
<comment type="similarity">
    <text evidence="3 11">Belongs to the PIGX family.</text>
</comment>
<accession>A0A420HEU3</accession>
<reference evidence="12 13" key="1">
    <citation type="journal article" date="2018" name="BMC Genomics">
        <title>Comparative genome analyses reveal sequence features reflecting distinct modes of host-adaptation between dicot and monocot powdery mildew.</title>
        <authorList>
            <person name="Wu Y."/>
            <person name="Ma X."/>
            <person name="Pan Z."/>
            <person name="Kale S.D."/>
            <person name="Song Y."/>
            <person name="King H."/>
            <person name="Zhang Q."/>
            <person name="Presley C."/>
            <person name="Deng X."/>
            <person name="Wei C.I."/>
            <person name="Xiao S."/>
        </authorList>
    </citation>
    <scope>NUCLEOTIDE SEQUENCE [LARGE SCALE GENOMIC DNA]</scope>
    <source>
        <strain evidence="12">UMSG2</strain>
    </source>
</reference>
<dbReference type="InterPro" id="IPR013233">
    <property type="entry name" value="PIG-X/PBN1"/>
</dbReference>
<proteinExistence type="inferred from homology"/>
<dbReference type="Pfam" id="PF08320">
    <property type="entry name" value="PIG-X"/>
    <property type="match status" value="1"/>
</dbReference>
<gene>
    <name evidence="12" type="ORF">OnM2_085008</name>
</gene>
<comment type="pathway">
    <text evidence="2 11">Glycolipid biosynthesis; glycosylphosphatidylinositol-anchor biosynthesis.</text>
</comment>
<comment type="function">
    <text evidence="11">Required for proper folding and/or the stability of a subset of proteins in the endoplasmic reticulum. Component of glycosylphosphatidylinositol-mannosyltransferase 1 which transfers the first of the 4 mannoses in the GPI-anchor precursors during GPI-anchor biosynthesis. Probably acts by stabilizing the mannosyltransferase GPI14.</text>
</comment>
<evidence type="ECO:0000256" key="1">
    <source>
        <dbReference type="ARBA" id="ARBA00004643"/>
    </source>
</evidence>
<name>A0A420HEU3_9PEZI</name>
<evidence type="ECO:0000313" key="12">
    <source>
        <dbReference type="EMBL" id="RKF55970.1"/>
    </source>
</evidence>